<comment type="caution">
    <text evidence="3">The sequence shown here is derived from an EMBL/GenBank/DDBJ whole genome shotgun (WGS) entry which is preliminary data.</text>
</comment>
<evidence type="ECO:0000313" key="4">
    <source>
        <dbReference type="Proteomes" id="UP000294257"/>
    </source>
</evidence>
<feature type="signal peptide" evidence="1">
    <location>
        <begin position="1"/>
        <end position="26"/>
    </location>
</feature>
<dbReference type="AlphaFoldDB" id="A0A4V2ESY9"/>
<evidence type="ECO:0000256" key="1">
    <source>
        <dbReference type="SAM" id="SignalP"/>
    </source>
</evidence>
<dbReference type="OrthoDB" id="9815928at2"/>
<dbReference type="Proteomes" id="UP000294257">
    <property type="component" value="Unassembled WGS sequence"/>
</dbReference>
<accession>A0A4V2ESY9</accession>
<dbReference type="InterPro" id="IPR007921">
    <property type="entry name" value="CHAP_dom"/>
</dbReference>
<reference evidence="3 4" key="1">
    <citation type="submission" date="2019-02" db="EMBL/GenBank/DDBJ databases">
        <title>Genomic Encyclopedia of Type Strains, Phase IV (KMG-IV): sequencing the most valuable type-strain genomes for metagenomic binning, comparative biology and taxonomic classification.</title>
        <authorList>
            <person name="Goeker M."/>
        </authorList>
    </citation>
    <scope>NUCLEOTIDE SEQUENCE [LARGE SCALE GENOMIC DNA]</scope>
    <source>
        <strain evidence="3 4">DSM 101727</strain>
    </source>
</reference>
<dbReference type="Pfam" id="PF05257">
    <property type="entry name" value="CHAP"/>
    <property type="match status" value="1"/>
</dbReference>
<proteinExistence type="predicted"/>
<dbReference type="EMBL" id="SGWQ01000004">
    <property type="protein sequence ID" value="RZS39233.1"/>
    <property type="molecule type" value="Genomic_DNA"/>
</dbReference>
<dbReference type="Gene3D" id="3.90.1720.10">
    <property type="entry name" value="endopeptidase domain like (from Nostoc punctiforme)"/>
    <property type="match status" value="1"/>
</dbReference>
<dbReference type="RefSeq" id="WP_130344791.1">
    <property type="nucleotide sequence ID" value="NZ_SGWQ01000004.1"/>
</dbReference>
<dbReference type="PROSITE" id="PS50911">
    <property type="entry name" value="CHAP"/>
    <property type="match status" value="1"/>
</dbReference>
<protein>
    <submittedName>
        <fullName evidence="3">CHAP domain-containing protein</fullName>
    </submittedName>
</protein>
<sequence length="445" mass="47740">MSGFRKALATVLALAAVGTGVSFALAGSRPAEAATSFADVKCEGAARMFQLRADGRELWYASVGDPAGRYPQFYNWRRVYEFGASRPALAVAAHAVSGGSAKLFVTDRDGGLRFYDFDLGSTSIKGVRDLRTGSANDRGPYDFSRLASDGKRLYGSKDGKLFVMTSVSSTRAPTAPAYVKSIGYPLALWGNAGSDQELMYTDSSGALRAVDVSFSSGWDATISTVRSTGWDQAGIGSPGAGVVFRDVPNHLWRHLIDLPAKGTGTAISDHTTVANVNTLSLPLTVAPDVCSQVTGSNVVAIARGQLGVEEGPEADKYFSWAWPGLHTDRDSWCAAFVSWVVNHKAHVTTYKSAAVGDWVNTAKADGSNLNRVSTPRAGDLIAFDWDGNGDYAYPNRHIGIVDHVDRDGVIHTIEGNWGPAGDGWVHRDTHNPATARYHMLYIRIE</sequence>
<evidence type="ECO:0000259" key="2">
    <source>
        <dbReference type="PROSITE" id="PS50911"/>
    </source>
</evidence>
<keyword evidence="1" id="KW-0732">Signal</keyword>
<name>A0A4V2ESY9_9PSEU</name>
<organism evidence="3 4">
    <name type="scientific">Herbihabitans rhizosphaerae</name>
    <dbReference type="NCBI Taxonomy" id="1872711"/>
    <lineage>
        <taxon>Bacteria</taxon>
        <taxon>Bacillati</taxon>
        <taxon>Actinomycetota</taxon>
        <taxon>Actinomycetes</taxon>
        <taxon>Pseudonocardiales</taxon>
        <taxon>Pseudonocardiaceae</taxon>
        <taxon>Herbihabitans</taxon>
    </lineage>
</organism>
<evidence type="ECO:0000313" key="3">
    <source>
        <dbReference type="EMBL" id="RZS39233.1"/>
    </source>
</evidence>
<dbReference type="InterPro" id="IPR038765">
    <property type="entry name" value="Papain-like_cys_pep_sf"/>
</dbReference>
<dbReference type="SUPFAM" id="SSF54001">
    <property type="entry name" value="Cysteine proteinases"/>
    <property type="match status" value="1"/>
</dbReference>
<feature type="domain" description="Peptidase C51" evidence="2">
    <location>
        <begin position="308"/>
        <end position="443"/>
    </location>
</feature>
<feature type="chain" id="PRO_5038830967" evidence="1">
    <location>
        <begin position="27"/>
        <end position="445"/>
    </location>
</feature>
<gene>
    <name evidence="3" type="ORF">EV193_104449</name>
</gene>
<keyword evidence="4" id="KW-1185">Reference proteome</keyword>